<dbReference type="SUPFAM" id="SSF89550">
    <property type="entry name" value="PHP domain-like"/>
    <property type="match status" value="1"/>
</dbReference>
<dbReference type="RefSeq" id="WP_114013596.1">
    <property type="nucleotide sequence ID" value="NZ_QOIM01000018.1"/>
</dbReference>
<dbReference type="Pfam" id="PF02811">
    <property type="entry name" value="PHP"/>
    <property type="match status" value="1"/>
</dbReference>
<dbReference type="InterPro" id="IPR052018">
    <property type="entry name" value="PHP_domain"/>
</dbReference>
<feature type="region of interest" description="Disordered" evidence="1">
    <location>
        <begin position="119"/>
        <end position="146"/>
    </location>
</feature>
<dbReference type="PANTHER" id="PTHR42924">
    <property type="entry name" value="EXONUCLEASE"/>
    <property type="match status" value="1"/>
</dbReference>
<dbReference type="GO" id="GO:0035312">
    <property type="term" value="F:5'-3' DNA exonuclease activity"/>
    <property type="evidence" value="ECO:0007669"/>
    <property type="project" value="TreeGrafter"/>
</dbReference>
<comment type="caution">
    <text evidence="3">The sequence shown here is derived from an EMBL/GenBank/DDBJ whole genome shotgun (WGS) entry which is preliminary data.</text>
</comment>
<feature type="domain" description="Polymerase/histidinol phosphatase N-terminal" evidence="2">
    <location>
        <begin position="152"/>
        <end position="217"/>
    </location>
</feature>
<organism evidence="3 4">
    <name type="scientific">Streptomyces reniochalinae</name>
    <dbReference type="NCBI Taxonomy" id="2250578"/>
    <lineage>
        <taxon>Bacteria</taxon>
        <taxon>Bacillati</taxon>
        <taxon>Actinomycetota</taxon>
        <taxon>Actinomycetes</taxon>
        <taxon>Kitasatosporales</taxon>
        <taxon>Streptomycetaceae</taxon>
        <taxon>Streptomyces</taxon>
    </lineage>
</organism>
<dbReference type="OrthoDB" id="9804333at2"/>
<dbReference type="InterPro" id="IPR004013">
    <property type="entry name" value="PHP_dom"/>
</dbReference>
<evidence type="ECO:0000259" key="2">
    <source>
        <dbReference type="SMART" id="SM00481"/>
    </source>
</evidence>
<accession>A0A367F5R6</accession>
<evidence type="ECO:0000256" key="1">
    <source>
        <dbReference type="SAM" id="MobiDB-lite"/>
    </source>
</evidence>
<gene>
    <name evidence="3" type="ORF">DQ392_01450</name>
</gene>
<reference evidence="3 4" key="1">
    <citation type="submission" date="2018-06" db="EMBL/GenBank/DDBJ databases">
        <title>Streptomyces reniochalinae sp. nov. and Streptomyces diacarnus sp. nov. from marine sponges.</title>
        <authorList>
            <person name="Li L."/>
        </authorList>
    </citation>
    <scope>NUCLEOTIDE SEQUENCE [LARGE SCALE GENOMIC DNA]</scope>
    <source>
        <strain evidence="3 4">LHW50302</strain>
    </source>
</reference>
<evidence type="ECO:0000313" key="4">
    <source>
        <dbReference type="Proteomes" id="UP000253507"/>
    </source>
</evidence>
<name>A0A367F5R6_9ACTN</name>
<evidence type="ECO:0000313" key="3">
    <source>
        <dbReference type="EMBL" id="RCG25202.1"/>
    </source>
</evidence>
<dbReference type="EMBL" id="QOIM01000018">
    <property type="protein sequence ID" value="RCG25202.1"/>
    <property type="molecule type" value="Genomic_DNA"/>
</dbReference>
<dbReference type="AlphaFoldDB" id="A0A367F5R6"/>
<proteinExistence type="predicted"/>
<dbReference type="Gene3D" id="3.20.20.140">
    <property type="entry name" value="Metal-dependent hydrolases"/>
    <property type="match status" value="1"/>
</dbReference>
<dbReference type="GO" id="GO:0004534">
    <property type="term" value="F:5'-3' RNA exonuclease activity"/>
    <property type="evidence" value="ECO:0007669"/>
    <property type="project" value="TreeGrafter"/>
</dbReference>
<protein>
    <submittedName>
        <fullName evidence="3">PHP domain-containing protein</fullName>
    </submittedName>
</protein>
<dbReference type="PANTHER" id="PTHR42924:SF3">
    <property type="entry name" value="POLYMERASE_HISTIDINOL PHOSPHATASE N-TERMINAL DOMAIN-CONTAINING PROTEIN"/>
    <property type="match status" value="1"/>
</dbReference>
<dbReference type="Proteomes" id="UP000253507">
    <property type="component" value="Unassembled WGS sequence"/>
</dbReference>
<sequence length="408" mass="43330">MSAGEQVHRGTWTMEARAENVLRTLPVDVGTGTGALTVTLDYPHRAGVLDLGLLGPAGDFRGWSGGARDTFTVTETWATPGYLPGPLTAGTWQVLLRLHRVPPQGLPYDVRARTGPRALAAPATAVPPPLAAGERRPRRSLPAPDGATWRAGDLHAHTVHSDGALTIDELARTAAAEGLDFLAVTDHNTVSHHPWLAAAGSRHGVTLLPGQEVTTDLGHANVFGDTGWIDFRAPADAWLAQAETGGGLLSVNHPLADDCAWELPFVRRPRHAEVWHHTWTDRRHGAPLAWARAWRDDVVPLGGSDFHHPAQGRPVGAPTTWVLCEDGTAQGVLAGLAAGRTAVSAAPDAPVLLRYGDQLLALDADGTVLVRPDGRRLVVRGEAVWLPAAGEGIHRLETHTCEVAALCT</sequence>
<dbReference type="NCBIfam" id="NF038032">
    <property type="entry name" value="CehA_McbA_metalo"/>
    <property type="match status" value="1"/>
</dbReference>
<dbReference type="SMART" id="SM00481">
    <property type="entry name" value="POLIIIAc"/>
    <property type="match status" value="1"/>
</dbReference>
<dbReference type="InterPro" id="IPR003141">
    <property type="entry name" value="Pol/His_phosphatase_N"/>
</dbReference>
<dbReference type="InterPro" id="IPR016195">
    <property type="entry name" value="Pol/histidinol_Pase-like"/>
</dbReference>
<keyword evidence="4" id="KW-1185">Reference proteome</keyword>